<dbReference type="GeneID" id="94353315"/>
<dbReference type="AlphaFoldDB" id="A0A976FH43"/>
<accession>A0A976FH43</accession>
<comment type="caution">
    <text evidence="1">The sequence shown here is derived from an EMBL/GenBank/DDBJ whole genome shotgun (WGS) entry which is preliminary data.</text>
</comment>
<sequence>MPELIPCSTALQLELSLSDYQSLNNNDTAVTEGSRSSFLKSTLQPFQMVTSLQARVQGDMPQWDTDKQRFVSDYYATFDKKYRALLDTVNMAAVEGALKFVQAECINASVVTDCKRKNNIEFVVFYQTSVVQPTAAMNYYANVTDEYGFTIEHCPLIPMDGGQCHIKADGSFAEVCSQYIGINGQPKLGFCVGGSLQDNELLAPYPHNYWFSFQIAVH</sequence>
<proteinExistence type="predicted"/>
<organism evidence="1 2">
    <name type="scientific">Bremia lactucae</name>
    <name type="common">Lettuce downy mildew</name>
    <dbReference type="NCBI Taxonomy" id="4779"/>
    <lineage>
        <taxon>Eukaryota</taxon>
        <taxon>Sar</taxon>
        <taxon>Stramenopiles</taxon>
        <taxon>Oomycota</taxon>
        <taxon>Peronosporomycetes</taxon>
        <taxon>Peronosporales</taxon>
        <taxon>Peronosporaceae</taxon>
        <taxon>Bremia</taxon>
    </lineage>
</organism>
<reference evidence="1 2" key="1">
    <citation type="journal article" date="2021" name="Genome Biol.">
        <title>AFLAP: assembly-free linkage analysis pipeline using k-mers from genome sequencing data.</title>
        <authorList>
            <person name="Fletcher K."/>
            <person name="Zhang L."/>
            <person name="Gil J."/>
            <person name="Han R."/>
            <person name="Cavanaugh K."/>
            <person name="Michelmore R."/>
        </authorList>
    </citation>
    <scope>NUCLEOTIDE SEQUENCE [LARGE SCALE GENOMIC DNA]</scope>
    <source>
        <strain evidence="1 2">SF5</strain>
    </source>
</reference>
<gene>
    <name evidence="1" type="ORF">CCR75_009605</name>
</gene>
<evidence type="ECO:0000313" key="1">
    <source>
        <dbReference type="EMBL" id="TDH66349.1"/>
    </source>
</evidence>
<dbReference type="EMBL" id="SHOA02000018">
    <property type="protein sequence ID" value="TDH66349.1"/>
    <property type="molecule type" value="Genomic_DNA"/>
</dbReference>
<name>A0A976FH43_BRELC</name>
<dbReference type="RefSeq" id="XP_067815848.1">
    <property type="nucleotide sequence ID" value="XM_067967644.1"/>
</dbReference>
<dbReference type="OrthoDB" id="64132at2759"/>
<protein>
    <submittedName>
        <fullName evidence="1">Uncharacterized protein</fullName>
    </submittedName>
</protein>
<evidence type="ECO:0000313" key="2">
    <source>
        <dbReference type="Proteomes" id="UP000294530"/>
    </source>
</evidence>
<dbReference type="PANTHER" id="PTHR33946:SF4">
    <property type="entry name" value="COAGULATION FACTOR XI"/>
    <property type="match status" value="1"/>
</dbReference>
<dbReference type="KEGG" id="blac:94353315"/>
<dbReference type="Proteomes" id="UP000294530">
    <property type="component" value="Unassembled WGS sequence"/>
</dbReference>
<dbReference type="PANTHER" id="PTHR33946">
    <property type="match status" value="1"/>
</dbReference>
<keyword evidence="2" id="KW-1185">Reference proteome</keyword>